<feature type="region of interest" description="Disordered" evidence="1">
    <location>
        <begin position="107"/>
        <end position="152"/>
    </location>
</feature>
<keyword evidence="3" id="KW-1185">Reference proteome</keyword>
<organism evidence="2 3">
    <name type="scientific">Streptomyces niveus</name>
    <name type="common">Streptomyces spheroides</name>
    <dbReference type="NCBI Taxonomy" id="193462"/>
    <lineage>
        <taxon>Bacteria</taxon>
        <taxon>Bacillati</taxon>
        <taxon>Actinomycetota</taxon>
        <taxon>Actinomycetes</taxon>
        <taxon>Kitasatosporales</taxon>
        <taxon>Streptomycetaceae</taxon>
        <taxon>Streptomyces</taxon>
    </lineage>
</organism>
<proteinExistence type="predicted"/>
<name>A0A1U9R270_STRNV</name>
<dbReference type="OrthoDB" id="4191487at2"/>
<gene>
    <name evidence="2" type="ORF">BBN63_32380</name>
</gene>
<evidence type="ECO:0000313" key="3">
    <source>
        <dbReference type="Proteomes" id="UP000189677"/>
    </source>
</evidence>
<accession>A0A1U9R270</accession>
<protein>
    <submittedName>
        <fullName evidence="2">Uncharacterized protein</fullName>
    </submittedName>
</protein>
<dbReference type="EMBL" id="CP018047">
    <property type="protein sequence ID" value="AQU70181.1"/>
    <property type="molecule type" value="Genomic_DNA"/>
</dbReference>
<feature type="compositionally biased region" description="Polar residues" evidence="1">
    <location>
        <begin position="112"/>
        <end position="127"/>
    </location>
</feature>
<evidence type="ECO:0000313" key="2">
    <source>
        <dbReference type="EMBL" id="AQU70181.1"/>
    </source>
</evidence>
<reference evidence="2 3" key="1">
    <citation type="submission" date="2016-11" db="EMBL/GenBank/DDBJ databases">
        <title>Complete genome sequence of Streptomyces niveus SCSIO 3406.</title>
        <authorList>
            <person name="Zhu Q."/>
            <person name="Cheng W."/>
            <person name="Song Y."/>
            <person name="Li Q."/>
            <person name="Ju J."/>
        </authorList>
    </citation>
    <scope>NUCLEOTIDE SEQUENCE [LARGE SCALE GENOMIC DNA]</scope>
    <source>
        <strain evidence="2 3">SCSIO 3406</strain>
    </source>
</reference>
<evidence type="ECO:0000256" key="1">
    <source>
        <dbReference type="SAM" id="MobiDB-lite"/>
    </source>
</evidence>
<dbReference type="AlphaFoldDB" id="A0A1U9R270"/>
<dbReference type="Proteomes" id="UP000189677">
    <property type="component" value="Chromosome"/>
</dbReference>
<dbReference type="KEGG" id="snw:BBN63_32380"/>
<sequence length="152" mass="16653">MPLSEHFHFGTHPDHGFVAAASPELAPHLADWFLTRVQFEPVPGDPGLYRLTDPEKDGRRRTRQAVNDLRRHGYTVHADIALDPAQSAGPPTTPALPNGLSERRARIAQAAGRSSQRRTVPITSAASVRTVPPVPDYTPTVRLRSPTTGRSR</sequence>